<dbReference type="Proteomes" id="UP000070188">
    <property type="component" value="Unassembled WGS sequence"/>
</dbReference>
<dbReference type="InterPro" id="IPR036505">
    <property type="entry name" value="Amidase/PGRP_sf"/>
</dbReference>
<keyword evidence="6" id="KW-1185">Reference proteome</keyword>
<feature type="domain" description="N-acetylmuramoyl-L-alanine amidase" evidence="3">
    <location>
        <begin position="215"/>
        <end position="374"/>
    </location>
</feature>
<dbReference type="RefSeq" id="WP_066884024.1">
    <property type="nucleotide sequence ID" value="NZ_JYIJ01000019.1"/>
</dbReference>
<comment type="similarity">
    <text evidence="1">Belongs to the N-acetylmuramoyl-L-alanine amidase 2 family.</text>
</comment>
<feature type="domain" description="Peptidoglycan recognition protein family" evidence="4">
    <location>
        <begin position="200"/>
        <end position="346"/>
    </location>
</feature>
<dbReference type="AlphaFoldDB" id="A0A132MMC7"/>
<sequence length="393" mass="41442">MAKEAERGGAGWGPVKVYTVPLAAVGQPDRERSTVLGVAERRTQPFSLLGVTWSEPEADLGGVVRVRTRSSVTGQWSGWRELDSDNHRGADPGERERTRGSTSPLWVGPSDGVEVRVVPAGGRPPGRLPAGLRLDLVDPGNGGFAVERVAHTVAEHSRGSTGDTQPVTDPGGTILADPIQPAEPTSASVLAALLPDVSAPPIVSRAEWGADETLNEEPPAYGSSIKAVFVHHTATGNDYSCADSAAIVRGIHAYHVQSNGWKDIGYNFLVDKCGTVFEGRKGGVDMPVIGAHAYGFNTDTTGVAVIGTYSTVGISSAALRAVARIAAWKLDTGDPRGKVTLTSAADGNKFTAGQQVRLYRIAGHRDVALTECPGQRLYDQLPAIRRYAARLAT</sequence>
<accession>A0A132MMC7</accession>
<reference evidence="6" key="1">
    <citation type="submission" date="2015-04" db="EMBL/GenBank/DDBJ databases">
        <title>Physiological reanalysis, assessment of diazotrophy, and genome sequences of multiple isolates of Streptomyces thermoautotrophicus.</title>
        <authorList>
            <person name="MacKellar D.C."/>
            <person name="Lieber L."/>
            <person name="Norman J."/>
            <person name="Bolger A."/>
            <person name="Tobin C."/>
            <person name="Murray J.W."/>
            <person name="Chang R."/>
            <person name="Ford T."/>
            <person name="Nguyen P.Q."/>
            <person name="Woodward J."/>
            <person name="Permingeat H."/>
            <person name="Joshi N.S."/>
            <person name="Silver P.A."/>
            <person name="Usadel B."/>
            <person name="Rutherford A.W."/>
            <person name="Friesen M."/>
            <person name="Prell J."/>
        </authorList>
    </citation>
    <scope>NUCLEOTIDE SEQUENCE [LARGE SCALE GENOMIC DNA]</scope>
    <source>
        <strain evidence="6">H1</strain>
    </source>
</reference>
<comment type="caution">
    <text evidence="5">The sequence shown here is derived from an EMBL/GenBank/DDBJ whole genome shotgun (WGS) entry which is preliminary data.</text>
</comment>
<evidence type="ECO:0000259" key="4">
    <source>
        <dbReference type="SMART" id="SM00701"/>
    </source>
</evidence>
<dbReference type="GO" id="GO:0008270">
    <property type="term" value="F:zinc ion binding"/>
    <property type="evidence" value="ECO:0007669"/>
    <property type="project" value="InterPro"/>
</dbReference>
<dbReference type="PATRIC" id="fig|1469144.10.peg.746"/>
<gene>
    <name evidence="5" type="ORF">LI90_644</name>
</gene>
<evidence type="ECO:0000313" key="5">
    <source>
        <dbReference type="EMBL" id="KWW99012.1"/>
    </source>
</evidence>
<dbReference type="SUPFAM" id="SSF55846">
    <property type="entry name" value="N-acetylmuramoyl-L-alanine amidase-like"/>
    <property type="match status" value="1"/>
</dbReference>
<evidence type="ECO:0000256" key="1">
    <source>
        <dbReference type="ARBA" id="ARBA00007553"/>
    </source>
</evidence>
<dbReference type="InterPro" id="IPR006619">
    <property type="entry name" value="PGRP_domain_met/bac"/>
</dbReference>
<dbReference type="InterPro" id="IPR015510">
    <property type="entry name" value="PGRP"/>
</dbReference>
<evidence type="ECO:0000259" key="3">
    <source>
        <dbReference type="SMART" id="SM00644"/>
    </source>
</evidence>
<dbReference type="Gene3D" id="3.40.80.10">
    <property type="entry name" value="Peptidoglycan recognition protein-like"/>
    <property type="match status" value="1"/>
</dbReference>
<dbReference type="CDD" id="cd06583">
    <property type="entry name" value="PGRP"/>
    <property type="match status" value="1"/>
</dbReference>
<evidence type="ECO:0000256" key="2">
    <source>
        <dbReference type="SAM" id="MobiDB-lite"/>
    </source>
</evidence>
<feature type="region of interest" description="Disordered" evidence="2">
    <location>
        <begin position="78"/>
        <end position="110"/>
    </location>
</feature>
<dbReference type="InterPro" id="IPR002502">
    <property type="entry name" value="Amidase_domain"/>
</dbReference>
<dbReference type="Pfam" id="PF01510">
    <property type="entry name" value="Amidase_2"/>
    <property type="match status" value="1"/>
</dbReference>
<evidence type="ECO:0000313" key="6">
    <source>
        <dbReference type="Proteomes" id="UP000070188"/>
    </source>
</evidence>
<name>A0A132MMC7_9ACTN</name>
<dbReference type="PANTHER" id="PTHR11022">
    <property type="entry name" value="PEPTIDOGLYCAN RECOGNITION PROTEIN"/>
    <property type="match status" value="1"/>
</dbReference>
<feature type="compositionally biased region" description="Basic and acidic residues" evidence="2">
    <location>
        <begin position="80"/>
        <end position="99"/>
    </location>
</feature>
<organism evidence="5 6">
    <name type="scientific">Carbonactinospora thermoautotrophica</name>
    <dbReference type="NCBI Taxonomy" id="1469144"/>
    <lineage>
        <taxon>Bacteria</taxon>
        <taxon>Bacillati</taxon>
        <taxon>Actinomycetota</taxon>
        <taxon>Actinomycetes</taxon>
        <taxon>Kitasatosporales</taxon>
        <taxon>Carbonactinosporaceae</taxon>
        <taxon>Carbonactinospora</taxon>
    </lineage>
</organism>
<dbReference type="SMART" id="SM00644">
    <property type="entry name" value="Ami_2"/>
    <property type="match status" value="1"/>
</dbReference>
<proteinExistence type="inferred from homology"/>
<dbReference type="GO" id="GO:0009253">
    <property type="term" value="P:peptidoglycan catabolic process"/>
    <property type="evidence" value="ECO:0007669"/>
    <property type="project" value="InterPro"/>
</dbReference>
<dbReference type="PANTHER" id="PTHR11022:SF41">
    <property type="entry name" value="PEPTIDOGLYCAN-RECOGNITION PROTEIN LC-RELATED"/>
    <property type="match status" value="1"/>
</dbReference>
<dbReference type="GO" id="GO:0008745">
    <property type="term" value="F:N-acetylmuramoyl-L-alanine amidase activity"/>
    <property type="evidence" value="ECO:0007669"/>
    <property type="project" value="InterPro"/>
</dbReference>
<protein>
    <submittedName>
        <fullName evidence="5">Putative secreted protein</fullName>
    </submittedName>
</protein>
<dbReference type="EMBL" id="LAXD01000001">
    <property type="protein sequence ID" value="KWW99012.1"/>
    <property type="molecule type" value="Genomic_DNA"/>
</dbReference>
<dbReference type="SMART" id="SM00701">
    <property type="entry name" value="PGRP"/>
    <property type="match status" value="1"/>
</dbReference>